<reference evidence="3 4" key="1">
    <citation type="submission" date="2018-05" db="EMBL/GenBank/DDBJ databases">
        <title>Acuticoccus sediminis sp. nov., isolated from deep-sea sediment of Indian Ocean.</title>
        <authorList>
            <person name="Liu X."/>
            <person name="Lai Q."/>
            <person name="Du Y."/>
            <person name="Sun F."/>
            <person name="Zhang X."/>
            <person name="Wang S."/>
            <person name="Shao Z."/>
        </authorList>
    </citation>
    <scope>NUCLEOTIDE SEQUENCE [LARGE SCALE GENOMIC DNA]</scope>
    <source>
        <strain evidence="3 4">PTG4-2</strain>
    </source>
</reference>
<dbReference type="HAMAP" id="MF_01139">
    <property type="entry name" value="ISPT"/>
    <property type="match status" value="1"/>
</dbReference>
<feature type="active site" description="Proton acceptor" evidence="2">
    <location>
        <position position="50"/>
    </location>
</feature>
<feature type="binding site" evidence="2">
    <location>
        <position position="15"/>
    </location>
    <ligand>
        <name>substrate</name>
    </ligand>
</feature>
<dbReference type="GO" id="GO:0016094">
    <property type="term" value="P:polyprenol biosynthetic process"/>
    <property type="evidence" value="ECO:0007669"/>
    <property type="project" value="TreeGrafter"/>
</dbReference>
<dbReference type="PANTHER" id="PTHR10291">
    <property type="entry name" value="DEHYDRODOLICHYL DIPHOSPHATE SYNTHASE FAMILY MEMBER"/>
    <property type="match status" value="1"/>
</dbReference>
<dbReference type="EMBL" id="QHHQ01000004">
    <property type="protein sequence ID" value="RAH99816.1"/>
    <property type="molecule type" value="Genomic_DNA"/>
</dbReference>
<dbReference type="Proteomes" id="UP000249590">
    <property type="component" value="Unassembled WGS sequence"/>
</dbReference>
<dbReference type="GO" id="GO:0000287">
    <property type="term" value="F:magnesium ion binding"/>
    <property type="evidence" value="ECO:0007669"/>
    <property type="project" value="UniProtKB-UniRule"/>
</dbReference>
<dbReference type="GO" id="GO:0008834">
    <property type="term" value="F:ditrans,polycis-undecaprenyl-diphosphate synthase [(2E,6E)-farnesyl-diphosphate specific] activity"/>
    <property type="evidence" value="ECO:0007669"/>
    <property type="project" value="TreeGrafter"/>
</dbReference>
<sequence>MDGNGRWASRRGLPRTLGHRKGVETVRRIVRHAGERGIAYLTLFAFSRENWNRPQAEVSELMNLLRHFIRADLDELVANNVRISVIGGRADLSDDLIEMIDQAEGRTRDNTGLNLILAFNYGGRDELVRAARRAAEAVARGELSPDGLTEETFACFLDTAKFPDPDLVIRTSGELRISNFLLWQSAYAEYAFPSTLWPDFDAAQFDEALADYATRQRRFGAVPVSIAKP</sequence>
<keyword evidence="2" id="KW-0479">Metal-binding</keyword>
<comment type="similarity">
    <text evidence="2">Belongs to the UPP synthase family.</text>
</comment>
<feature type="binding site" evidence="2">
    <location>
        <begin position="47"/>
        <end position="49"/>
    </location>
    <ligand>
        <name>substrate</name>
    </ligand>
</feature>
<feature type="binding site" evidence="2">
    <location>
        <position position="189"/>
    </location>
    <ligand>
        <name>Mg(2+)</name>
        <dbReference type="ChEBI" id="CHEBI:18420"/>
    </ligand>
</feature>
<dbReference type="Pfam" id="PF01255">
    <property type="entry name" value="Prenyltransf"/>
    <property type="match status" value="1"/>
</dbReference>
<comment type="function">
    <text evidence="2">Catalyzes the condensation of isopentenyl diphosphate (IPP) with allylic pyrophosphates generating different type of terpenoids.</text>
</comment>
<accession>A0A8B2NVS5</accession>
<keyword evidence="4" id="KW-1185">Reference proteome</keyword>
<dbReference type="InterPro" id="IPR036424">
    <property type="entry name" value="UPP_synth-like_sf"/>
</dbReference>
<keyword evidence="1 2" id="KW-0808">Transferase</keyword>
<feature type="binding site" evidence="2">
    <location>
        <begin position="3"/>
        <end position="6"/>
    </location>
    <ligand>
        <name>substrate</name>
    </ligand>
</feature>
<feature type="binding site" evidence="2">
    <location>
        <position position="7"/>
    </location>
    <ligand>
        <name>substrate</name>
    </ligand>
</feature>
<feature type="binding site" evidence="2">
    <location>
        <begin position="176"/>
        <end position="178"/>
    </location>
    <ligand>
        <name>substrate</name>
    </ligand>
</feature>
<dbReference type="InterPro" id="IPR001441">
    <property type="entry name" value="UPP_synth-like"/>
</dbReference>
<dbReference type="PANTHER" id="PTHR10291:SF0">
    <property type="entry name" value="DEHYDRODOLICHYL DIPHOSPHATE SYNTHASE 2"/>
    <property type="match status" value="1"/>
</dbReference>
<comment type="subunit">
    <text evidence="2">Homodimer.</text>
</comment>
<comment type="cofactor">
    <cofactor evidence="2">
        <name>Mg(2+)</name>
        <dbReference type="ChEBI" id="CHEBI:18420"/>
    </cofactor>
    <text evidence="2">Binds 2 magnesium ions per subunit.</text>
</comment>
<dbReference type="AlphaFoldDB" id="A0A8B2NVS5"/>
<evidence type="ECO:0000313" key="4">
    <source>
        <dbReference type="Proteomes" id="UP000249590"/>
    </source>
</evidence>
<dbReference type="PROSITE" id="PS01066">
    <property type="entry name" value="UPP_SYNTHASE"/>
    <property type="match status" value="1"/>
</dbReference>
<dbReference type="CDD" id="cd00475">
    <property type="entry name" value="Cis_IPPS"/>
    <property type="match status" value="1"/>
</dbReference>
<feature type="binding site" evidence="2">
    <location>
        <position position="51"/>
    </location>
    <ligand>
        <name>substrate</name>
    </ligand>
</feature>
<dbReference type="GO" id="GO:0005829">
    <property type="term" value="C:cytosol"/>
    <property type="evidence" value="ECO:0007669"/>
    <property type="project" value="TreeGrafter"/>
</dbReference>
<dbReference type="FunFam" id="3.40.1180.10:FF:000001">
    <property type="entry name" value="(2E,6E)-farnesyl-diphosphate-specific ditrans,polycis-undecaprenyl-diphosphate synthase"/>
    <property type="match status" value="1"/>
</dbReference>
<organism evidence="3 4">
    <name type="scientific">Acuticoccus sediminis</name>
    <dbReference type="NCBI Taxonomy" id="2184697"/>
    <lineage>
        <taxon>Bacteria</taxon>
        <taxon>Pseudomonadati</taxon>
        <taxon>Pseudomonadota</taxon>
        <taxon>Alphaproteobacteria</taxon>
        <taxon>Hyphomicrobiales</taxon>
        <taxon>Amorphaceae</taxon>
        <taxon>Acuticoccus</taxon>
    </lineage>
</organism>
<feature type="binding site" evidence="2">
    <location>
        <position position="2"/>
    </location>
    <ligand>
        <name>Mg(2+)</name>
        <dbReference type="ChEBI" id="CHEBI:18420"/>
    </ligand>
</feature>
<dbReference type="OrthoDB" id="4191603at2"/>
<feature type="active site" evidence="2">
    <location>
        <position position="2"/>
    </location>
</feature>
<feature type="binding site" evidence="2">
    <location>
        <position position="53"/>
    </location>
    <ligand>
        <name>substrate</name>
    </ligand>
</feature>
<dbReference type="NCBIfam" id="TIGR00055">
    <property type="entry name" value="uppS"/>
    <property type="match status" value="1"/>
</dbReference>
<feature type="binding site" evidence="2">
    <location>
        <position position="19"/>
    </location>
    <ligand>
        <name>substrate</name>
    </ligand>
</feature>
<dbReference type="Gene3D" id="3.40.1180.10">
    <property type="entry name" value="Decaprenyl diphosphate synthase-like"/>
    <property type="match status" value="1"/>
</dbReference>
<name>A0A8B2NVS5_9HYPH</name>
<dbReference type="SUPFAM" id="SSF64005">
    <property type="entry name" value="Undecaprenyl diphosphate synthase"/>
    <property type="match status" value="1"/>
</dbReference>
<proteinExistence type="inferred from homology"/>
<feature type="binding site" evidence="2">
    <location>
        <position position="170"/>
    </location>
    <ligand>
        <name>substrate</name>
    </ligand>
</feature>
<evidence type="ECO:0000256" key="1">
    <source>
        <dbReference type="ARBA" id="ARBA00022679"/>
    </source>
</evidence>
<evidence type="ECO:0000313" key="3">
    <source>
        <dbReference type="EMBL" id="RAH99816.1"/>
    </source>
</evidence>
<evidence type="ECO:0000256" key="2">
    <source>
        <dbReference type="HAMAP-Rule" id="MF_01139"/>
    </source>
</evidence>
<protein>
    <recommendedName>
        <fullName evidence="2">Isoprenyl transferase</fullName>
        <ecNumber evidence="2">2.5.1.-</ecNumber>
    </recommendedName>
</protein>
<comment type="caution">
    <text evidence="3">The sequence shown here is derived from an EMBL/GenBank/DDBJ whole genome shotgun (WGS) entry which is preliminary data.</text>
</comment>
<keyword evidence="2" id="KW-0460">Magnesium</keyword>
<dbReference type="EC" id="2.5.1.-" evidence="2"/>
<gene>
    <name evidence="3" type="primary">uppS</name>
    <name evidence="3" type="ORF">DLJ53_18845</name>
</gene>
<dbReference type="InterPro" id="IPR018520">
    <property type="entry name" value="UPP_synth-like_CS"/>
</dbReference>